<dbReference type="Proteomes" id="UP001628193">
    <property type="component" value="Unassembled WGS sequence"/>
</dbReference>
<dbReference type="InterPro" id="IPR035956">
    <property type="entry name" value="RimP_N_sf"/>
</dbReference>
<sequence>MTESSEIQPIRLTLAEQLEKLASEAAVAEGCELVGVELHSETGGRLIRVFLDRPEGGLRIADCEAVSERLSGLMDLHDLIPGRHRLEISSPGLTRPLKRREEFSRFKGRLAVIHAVVAPGEVTPELPPVATEKGPGRKPVAGANRKMVKGTLQGMEEDDVLIDVGDARQRIPFRLIAKAHLDFEFNRGTPEGNSTGGG</sequence>
<dbReference type="CDD" id="cd01734">
    <property type="entry name" value="YlxS_C"/>
    <property type="match status" value="1"/>
</dbReference>
<dbReference type="Gene3D" id="3.30.300.70">
    <property type="entry name" value="RimP-like superfamily, N-terminal"/>
    <property type="match status" value="1"/>
</dbReference>
<evidence type="ECO:0000256" key="2">
    <source>
        <dbReference type="ARBA" id="ARBA00022517"/>
    </source>
</evidence>
<comment type="caution">
    <text evidence="5">The sequence shown here is derived from an EMBL/GenBank/DDBJ whole genome shotgun (WGS) entry which is preliminary data.</text>
</comment>
<dbReference type="InterPro" id="IPR003728">
    <property type="entry name" value="Ribosome_maturation_RimP"/>
</dbReference>
<proteinExistence type="inferred from homology"/>
<gene>
    <name evidence="3 5" type="primary">rimP</name>
    <name evidence="5" type="ORF">SIID45300_00065</name>
</gene>
<evidence type="ECO:0000256" key="3">
    <source>
        <dbReference type="HAMAP-Rule" id="MF_01077"/>
    </source>
</evidence>
<dbReference type="SUPFAM" id="SSF74942">
    <property type="entry name" value="YhbC-like, C-terminal domain"/>
    <property type="match status" value="1"/>
</dbReference>
<organism evidence="5 6">
    <name type="scientific">Candidatus Magnetaquiglobus chichijimensis</name>
    <dbReference type="NCBI Taxonomy" id="3141448"/>
    <lineage>
        <taxon>Bacteria</taxon>
        <taxon>Pseudomonadati</taxon>
        <taxon>Pseudomonadota</taxon>
        <taxon>Magnetococcia</taxon>
        <taxon>Magnetococcales</taxon>
        <taxon>Candidatus Magnetaquicoccaceae</taxon>
        <taxon>Candidatus Magnetaquiglobus</taxon>
    </lineage>
</organism>
<dbReference type="HAMAP" id="MF_01077">
    <property type="entry name" value="RimP"/>
    <property type="match status" value="1"/>
</dbReference>
<comment type="similarity">
    <text evidence="3">Belongs to the RimP family.</text>
</comment>
<evidence type="ECO:0000259" key="4">
    <source>
        <dbReference type="Pfam" id="PF02576"/>
    </source>
</evidence>
<evidence type="ECO:0000256" key="1">
    <source>
        <dbReference type="ARBA" id="ARBA00022490"/>
    </source>
</evidence>
<reference evidence="5 6" key="1">
    <citation type="submission" date="2024-05" db="EMBL/GenBank/DDBJ databases">
        <authorList>
            <consortium name="Candidatus Magnetaquicoccaceae bacterium FCR-1 genome sequencing consortium"/>
            <person name="Shimoshige H."/>
            <person name="Shimamura S."/>
            <person name="Taoka A."/>
            <person name="Kobayashi H."/>
            <person name="Maekawa T."/>
        </authorList>
    </citation>
    <scope>NUCLEOTIDE SEQUENCE [LARGE SCALE GENOMIC DNA]</scope>
    <source>
        <strain evidence="5 6">FCR-1</strain>
    </source>
</reference>
<dbReference type="InterPro" id="IPR028998">
    <property type="entry name" value="RimP_C"/>
</dbReference>
<feature type="domain" description="Ribosome maturation factor RimP N-terminal" evidence="4">
    <location>
        <begin position="24"/>
        <end position="93"/>
    </location>
</feature>
<keyword evidence="6" id="KW-1185">Reference proteome</keyword>
<dbReference type="EMBL" id="BAAFGK010000001">
    <property type="protein sequence ID" value="GAB0055769.1"/>
    <property type="molecule type" value="Genomic_DNA"/>
</dbReference>
<comment type="subcellular location">
    <subcellularLocation>
        <location evidence="3">Cytoplasm</location>
    </subcellularLocation>
</comment>
<dbReference type="PANTHER" id="PTHR33867">
    <property type="entry name" value="RIBOSOME MATURATION FACTOR RIMP"/>
    <property type="match status" value="1"/>
</dbReference>
<comment type="function">
    <text evidence="3">Required for maturation of 30S ribosomal subunits.</text>
</comment>
<name>A0ABQ0C4G7_9PROT</name>
<accession>A0ABQ0C4G7</accession>
<keyword evidence="1 3" id="KW-0963">Cytoplasm</keyword>
<dbReference type="PANTHER" id="PTHR33867:SF1">
    <property type="entry name" value="RIBOSOME MATURATION FACTOR RIMP"/>
    <property type="match status" value="1"/>
</dbReference>
<evidence type="ECO:0000313" key="5">
    <source>
        <dbReference type="EMBL" id="GAB0055769.1"/>
    </source>
</evidence>
<reference evidence="5 6" key="2">
    <citation type="submission" date="2024-09" db="EMBL/GenBank/DDBJ databases">
        <title>Draft genome sequence of Candidatus Magnetaquicoccaceae bacterium FCR-1.</title>
        <authorList>
            <person name="Shimoshige H."/>
            <person name="Shimamura S."/>
            <person name="Taoka A."/>
            <person name="Kobayashi H."/>
            <person name="Maekawa T."/>
        </authorList>
    </citation>
    <scope>NUCLEOTIDE SEQUENCE [LARGE SCALE GENOMIC DNA]</scope>
    <source>
        <strain evidence="5 6">FCR-1</strain>
    </source>
</reference>
<dbReference type="InterPro" id="IPR028989">
    <property type="entry name" value="RimP_N"/>
</dbReference>
<keyword evidence="2 3" id="KW-0690">Ribosome biogenesis</keyword>
<evidence type="ECO:0000313" key="6">
    <source>
        <dbReference type="Proteomes" id="UP001628193"/>
    </source>
</evidence>
<dbReference type="RefSeq" id="WP_420903481.1">
    <property type="nucleotide sequence ID" value="NZ_BAAFGK010000001.1"/>
</dbReference>
<dbReference type="Pfam" id="PF02576">
    <property type="entry name" value="RimP_N"/>
    <property type="match status" value="1"/>
</dbReference>
<dbReference type="InterPro" id="IPR036847">
    <property type="entry name" value="RimP_C_sf"/>
</dbReference>
<protein>
    <recommendedName>
        <fullName evidence="3">Ribosome maturation factor RimP</fullName>
    </recommendedName>
</protein>
<dbReference type="SUPFAM" id="SSF75420">
    <property type="entry name" value="YhbC-like, N-terminal domain"/>
    <property type="match status" value="1"/>
</dbReference>